<keyword evidence="3" id="KW-1185">Reference proteome</keyword>
<protein>
    <submittedName>
        <fullName evidence="1">Uncharacterized protein</fullName>
    </submittedName>
</protein>
<dbReference type="AlphaFoldDB" id="A0ABD5XRR5"/>
<name>A0ABD5XRR5_9EURY</name>
<sequence length="48" mass="5016">MTVANVVPTAEEWSDSWGAPIQPSEPVARIAADETTIPADADGMNCSL</sequence>
<evidence type="ECO:0000313" key="1">
    <source>
        <dbReference type="EMBL" id="MFC7137835.1"/>
    </source>
</evidence>
<evidence type="ECO:0000313" key="3">
    <source>
        <dbReference type="Proteomes" id="UP001596368"/>
    </source>
</evidence>
<gene>
    <name evidence="1" type="ORF">ACFQRB_18110</name>
    <name evidence="2" type="ORF">ACFQRB_20370</name>
</gene>
<organism evidence="1 3">
    <name type="scientific">Halobaculum litoreum</name>
    <dbReference type="NCBI Taxonomy" id="3031998"/>
    <lineage>
        <taxon>Archaea</taxon>
        <taxon>Methanobacteriati</taxon>
        <taxon>Methanobacteriota</taxon>
        <taxon>Stenosarchaea group</taxon>
        <taxon>Halobacteria</taxon>
        <taxon>Halobacteriales</taxon>
        <taxon>Haloferacaceae</taxon>
        <taxon>Halobaculum</taxon>
    </lineage>
</organism>
<dbReference type="Proteomes" id="UP001596368">
    <property type="component" value="Unassembled WGS sequence"/>
</dbReference>
<accession>A0ABD5XRR5</accession>
<dbReference type="EMBL" id="JBHSZG010000008">
    <property type="protein sequence ID" value="MFC7138193.1"/>
    <property type="molecule type" value="Genomic_DNA"/>
</dbReference>
<proteinExistence type="predicted"/>
<reference evidence="3" key="2">
    <citation type="journal article" date="2019" name="Int. J. Syst. Evol. Microbiol.">
        <title>The Global Catalogue of Microorganisms (GCM) 10K type strain sequencing project: providing services to taxonomists for standard genome sequencing and annotation.</title>
        <authorList>
            <consortium name="The Broad Institute Genomics Platform"/>
            <consortium name="The Broad Institute Genome Sequencing Center for Infectious Disease"/>
            <person name="Wu L."/>
            <person name="Ma J."/>
        </authorList>
    </citation>
    <scope>NUCLEOTIDE SEQUENCE [LARGE SCALE GENOMIC DNA]</scope>
    <source>
        <strain evidence="3">DT92</strain>
    </source>
</reference>
<comment type="caution">
    <text evidence="1">The sequence shown here is derived from an EMBL/GenBank/DDBJ whole genome shotgun (WGS) entry which is preliminary data.</text>
</comment>
<reference evidence="1" key="1">
    <citation type="journal article" date="2014" name="Int. J. Syst. Evol. Microbiol.">
        <title>Complete genome sequence of Corynebacterium casei LMG S-19264T (=DSM 44701T), isolated from a smear-ripened cheese.</title>
        <authorList>
            <consortium name="US DOE Joint Genome Institute (JGI-PGF)"/>
            <person name="Walter F."/>
            <person name="Albersmeier A."/>
            <person name="Kalinowski J."/>
            <person name="Ruckert C."/>
        </authorList>
    </citation>
    <scope>NUCLEOTIDE SEQUENCE [LARGE SCALE GENOMIC DNA]</scope>
    <source>
        <strain evidence="1">NBRC 112578</strain>
    </source>
</reference>
<dbReference type="EMBL" id="JBHSZG010000008">
    <property type="protein sequence ID" value="MFC7137835.1"/>
    <property type="molecule type" value="Genomic_DNA"/>
</dbReference>
<reference evidence="1" key="3">
    <citation type="submission" date="2024-09" db="EMBL/GenBank/DDBJ databases">
        <authorList>
            <person name="Sun Q."/>
        </authorList>
    </citation>
    <scope>NUCLEOTIDE SEQUENCE</scope>
    <source>
        <strain evidence="1">NBRC 112578</strain>
    </source>
</reference>
<evidence type="ECO:0000313" key="2">
    <source>
        <dbReference type="EMBL" id="MFC7138193.1"/>
    </source>
</evidence>